<dbReference type="EMBL" id="LS991952">
    <property type="protein sequence ID" value="SYV95387.1"/>
    <property type="molecule type" value="Genomic_DNA"/>
</dbReference>
<accession>A0A3B0PHN2</accession>
<reference evidence="2" key="1">
    <citation type="submission" date="2018-06" db="EMBL/GenBank/DDBJ databases">
        <authorList>
            <consortium name="Pathogen Informatics"/>
        </authorList>
    </citation>
    <scope>NUCLEOTIDE SEQUENCE [LARGE SCALE GENOMIC DNA]</scope>
    <source>
        <strain evidence="2">NCTC10115</strain>
    </source>
</reference>
<dbReference type="AlphaFoldDB" id="A0A3B0PHN2"/>
<name>A0A3B0PHN2_MYCGL</name>
<gene>
    <name evidence="1" type="ORF">NCTC10115_01382</name>
</gene>
<protein>
    <submittedName>
        <fullName evidence="1">Uncharacterized protein</fullName>
    </submittedName>
</protein>
<evidence type="ECO:0000313" key="2">
    <source>
        <dbReference type="Proteomes" id="UP000260136"/>
    </source>
</evidence>
<evidence type="ECO:0000313" key="1">
    <source>
        <dbReference type="EMBL" id="SYV95387.1"/>
    </source>
</evidence>
<feature type="non-terminal residue" evidence="1">
    <location>
        <position position="44"/>
    </location>
</feature>
<dbReference type="Proteomes" id="UP000260136">
    <property type="component" value="Chromosome"/>
</dbReference>
<sequence length="44" mass="5101">MSLRNSKDKLAKFSKSLNEITVTRTKLRTSLLIFVGLYGPKKMW</sequence>
<organism evidence="1 2">
    <name type="scientific">Mycoplasmoides gallisepticum</name>
    <name type="common">Mycoplasma gallisepticum</name>
    <dbReference type="NCBI Taxonomy" id="2096"/>
    <lineage>
        <taxon>Bacteria</taxon>
        <taxon>Bacillati</taxon>
        <taxon>Mycoplasmatota</taxon>
        <taxon>Mycoplasmoidales</taxon>
        <taxon>Mycoplasmoidaceae</taxon>
        <taxon>Mycoplasmoides</taxon>
    </lineage>
</organism>
<proteinExistence type="predicted"/>